<comment type="caution">
    <text evidence="1">The sequence shown here is derived from an EMBL/GenBank/DDBJ whole genome shotgun (WGS) entry which is preliminary data.</text>
</comment>
<dbReference type="AlphaFoldDB" id="T1BQX5"/>
<protein>
    <submittedName>
        <fullName evidence="1">Uncharacterized protein</fullName>
    </submittedName>
</protein>
<gene>
    <name evidence="1" type="ORF">B1A_11881</name>
</gene>
<evidence type="ECO:0000313" key="1">
    <source>
        <dbReference type="EMBL" id="EQD55619.1"/>
    </source>
</evidence>
<reference evidence="1" key="1">
    <citation type="submission" date="2013-08" db="EMBL/GenBank/DDBJ databases">
        <authorList>
            <person name="Mendez C."/>
            <person name="Richter M."/>
            <person name="Ferrer M."/>
            <person name="Sanchez J."/>
        </authorList>
    </citation>
    <scope>NUCLEOTIDE SEQUENCE</scope>
</reference>
<name>T1BQX5_9ZZZZ</name>
<proteinExistence type="predicted"/>
<organism evidence="1">
    <name type="scientific">mine drainage metagenome</name>
    <dbReference type="NCBI Taxonomy" id="410659"/>
    <lineage>
        <taxon>unclassified sequences</taxon>
        <taxon>metagenomes</taxon>
        <taxon>ecological metagenomes</taxon>
    </lineage>
</organism>
<accession>T1BQX5</accession>
<sequence length="268" mass="29512">MNGLSQTDLPIFEPQVNPCVRAAAARLVAFKHVMDDALAPTPTINPIEFVRSVIPFLSREIGPGKPGLVPSELVIGESSKFRPEDLCAEERQARRASALSPSMADPANRDRAEYWSIVNLGLFVAHEGKHRVRLLRESGDALIPALVSEIGYPDPSRISRYAAYLADRRTLFYVLDGRWMSWPAPCDAVSCLLDAYDVPLANDWPASLPALGVALAAFSSTYERLPAQRAGQLATRDRCLVDLNACEGPTPHEVRSPWWRQIAHAMKG</sequence>
<dbReference type="EMBL" id="AUZX01008550">
    <property type="protein sequence ID" value="EQD55619.1"/>
    <property type="molecule type" value="Genomic_DNA"/>
</dbReference>
<reference evidence="1" key="2">
    <citation type="journal article" date="2014" name="ISME J.">
        <title>Microbial stratification in low pH oxic and suboxic macroscopic growths along an acid mine drainage.</title>
        <authorList>
            <person name="Mendez-Garcia C."/>
            <person name="Mesa V."/>
            <person name="Sprenger R.R."/>
            <person name="Richter M."/>
            <person name="Diez M.S."/>
            <person name="Solano J."/>
            <person name="Bargiela R."/>
            <person name="Golyshina O.V."/>
            <person name="Manteca A."/>
            <person name="Ramos J.L."/>
            <person name="Gallego J.R."/>
            <person name="Llorente I."/>
            <person name="Martins Dos Santos V.A."/>
            <person name="Jensen O.N."/>
            <person name="Pelaez A.I."/>
            <person name="Sanchez J."/>
            <person name="Ferrer M."/>
        </authorList>
    </citation>
    <scope>NUCLEOTIDE SEQUENCE</scope>
</reference>